<evidence type="ECO:0008006" key="3">
    <source>
        <dbReference type="Google" id="ProtNLM"/>
    </source>
</evidence>
<dbReference type="STRING" id="1227739.Hsw_3773"/>
<dbReference type="Pfam" id="PF13376">
    <property type="entry name" value="OmdA"/>
    <property type="match status" value="1"/>
</dbReference>
<dbReference type="SUPFAM" id="SSF141694">
    <property type="entry name" value="AF2212/PG0164-like"/>
    <property type="match status" value="1"/>
</dbReference>
<dbReference type="InterPro" id="IPR037079">
    <property type="entry name" value="AF2212/PG0164-like_sf"/>
</dbReference>
<sequence>MLPTATFETTLERGGPSFMPTQIVVVPPLALLALGKSTRRVSGTLNGHPVRLGLLPLPGGGRYLMVNKDLCRLIGIQLGQRVHLVLAPDPEPDQVDLPPELTEAFGAWPEAAEQFAQLSGSMRRAVAQHVNSAKQAETRARRTVEITERLARGANPFRKE</sequence>
<dbReference type="KEGG" id="hsw:Hsw_3773"/>
<dbReference type="OrthoDB" id="883381at2"/>
<dbReference type="Gene3D" id="2.40.30.100">
    <property type="entry name" value="AF2212/PG0164-like"/>
    <property type="match status" value="1"/>
</dbReference>
<dbReference type="EMBL" id="CP007145">
    <property type="protein sequence ID" value="AHJ99368.1"/>
    <property type="molecule type" value="Genomic_DNA"/>
</dbReference>
<dbReference type="eggNOG" id="COG4430">
    <property type="taxonomic scope" value="Bacteria"/>
</dbReference>
<dbReference type="HOGENOM" id="CLU_1649821_0_0_10"/>
<evidence type="ECO:0000313" key="1">
    <source>
        <dbReference type="EMBL" id="AHJ99368.1"/>
    </source>
</evidence>
<protein>
    <recommendedName>
        <fullName evidence="3">DUF1905 domain-containing protein</fullName>
    </recommendedName>
</protein>
<keyword evidence="2" id="KW-1185">Reference proteome</keyword>
<dbReference type="PATRIC" id="fig|1227739.3.peg.3930"/>
<accession>W8F341</accession>
<dbReference type="AlphaFoldDB" id="W8F341"/>
<name>W8F341_9BACT</name>
<dbReference type="Pfam" id="PF08922">
    <property type="entry name" value="DUF1905"/>
    <property type="match status" value="1"/>
</dbReference>
<reference evidence="1 2" key="1">
    <citation type="submission" date="2014-01" db="EMBL/GenBank/DDBJ databases">
        <title>Complete genome sequence of ionizing-radiation resistance bacterium Hymenobacter swuensis DY53.</title>
        <authorList>
            <person name="Jung J.-H."/>
            <person name="Jeong S.-W."/>
            <person name="Joe M.-H."/>
            <person name="Cho y.-j."/>
            <person name="Kim M.-K."/>
            <person name="Lim S.-Y."/>
        </authorList>
    </citation>
    <scope>NUCLEOTIDE SEQUENCE [LARGE SCALE GENOMIC DNA]</scope>
    <source>
        <strain evidence="1 2">DY53</strain>
    </source>
</reference>
<organism evidence="1 2">
    <name type="scientific">Hymenobacter swuensis DY53</name>
    <dbReference type="NCBI Taxonomy" id="1227739"/>
    <lineage>
        <taxon>Bacteria</taxon>
        <taxon>Pseudomonadati</taxon>
        <taxon>Bacteroidota</taxon>
        <taxon>Cytophagia</taxon>
        <taxon>Cytophagales</taxon>
        <taxon>Hymenobacteraceae</taxon>
        <taxon>Hymenobacter</taxon>
    </lineage>
</organism>
<dbReference type="InterPro" id="IPR015018">
    <property type="entry name" value="DUF1905"/>
</dbReference>
<dbReference type="RefSeq" id="WP_044003413.1">
    <property type="nucleotide sequence ID" value="NZ_CP007145.1"/>
</dbReference>
<evidence type="ECO:0000313" key="2">
    <source>
        <dbReference type="Proteomes" id="UP000019423"/>
    </source>
</evidence>
<dbReference type="Proteomes" id="UP000019423">
    <property type="component" value="Chromosome"/>
</dbReference>
<gene>
    <name evidence="1" type="ORF">Hsw_3773</name>
</gene>
<proteinExistence type="predicted"/>